<dbReference type="PANTHER" id="PTHR43673">
    <property type="entry name" value="NAD(P)H NITROREDUCTASE YDGI-RELATED"/>
    <property type="match status" value="1"/>
</dbReference>
<evidence type="ECO:0000313" key="5">
    <source>
        <dbReference type="Proteomes" id="UP001301728"/>
    </source>
</evidence>
<reference evidence="4 5" key="1">
    <citation type="submission" date="2023-12" db="EMBL/GenBank/DDBJ databases">
        <title>Baltic Sea Cyanobacteria.</title>
        <authorList>
            <person name="Delbaje E."/>
            <person name="Fewer D.P."/>
            <person name="Shishido T.K."/>
        </authorList>
    </citation>
    <scope>NUCLEOTIDE SEQUENCE [LARGE SCALE GENOMIC DNA]</scope>
    <source>
        <strain evidence="4 5">CCNP 1315</strain>
    </source>
</reference>
<name>A0ABU5U667_9CYAN</name>
<gene>
    <name evidence="4" type="ORF">VB854_25810</name>
</gene>
<keyword evidence="2" id="KW-0560">Oxidoreductase</keyword>
<evidence type="ECO:0000256" key="1">
    <source>
        <dbReference type="ARBA" id="ARBA00007118"/>
    </source>
</evidence>
<dbReference type="Proteomes" id="UP001301728">
    <property type="component" value="Unassembled WGS sequence"/>
</dbReference>
<dbReference type="SUPFAM" id="SSF55469">
    <property type="entry name" value="FMN-dependent nitroreductase-like"/>
    <property type="match status" value="1"/>
</dbReference>
<dbReference type="CDD" id="cd02137">
    <property type="entry name" value="MhqN-like"/>
    <property type="match status" value="1"/>
</dbReference>
<dbReference type="EMBL" id="JAYGHT010000169">
    <property type="protein sequence ID" value="MEA5522357.1"/>
    <property type="molecule type" value="Genomic_DNA"/>
</dbReference>
<proteinExistence type="inferred from homology"/>
<evidence type="ECO:0000313" key="4">
    <source>
        <dbReference type="EMBL" id="MEA5522357.1"/>
    </source>
</evidence>
<feature type="domain" description="Nitroreductase" evidence="3">
    <location>
        <begin position="7"/>
        <end position="177"/>
    </location>
</feature>
<comment type="similarity">
    <text evidence="1">Belongs to the nitroreductase family.</text>
</comment>
<dbReference type="RefSeq" id="WP_323307013.1">
    <property type="nucleotide sequence ID" value="NZ_JAYGHT010000169.1"/>
</dbReference>
<organism evidence="4 5">
    <name type="scientific">Limnoraphis robusta CCNP1315</name>
    <dbReference type="NCBI Taxonomy" id="3110306"/>
    <lineage>
        <taxon>Bacteria</taxon>
        <taxon>Bacillati</taxon>
        <taxon>Cyanobacteriota</taxon>
        <taxon>Cyanophyceae</taxon>
        <taxon>Oscillatoriophycideae</taxon>
        <taxon>Oscillatoriales</taxon>
        <taxon>Sirenicapillariaceae</taxon>
        <taxon>Limnoraphis</taxon>
    </lineage>
</organism>
<dbReference type="InterPro" id="IPR029479">
    <property type="entry name" value="Nitroreductase"/>
</dbReference>
<dbReference type="PANTHER" id="PTHR43673:SF12">
    <property type="entry name" value="PROTEIN DRGA"/>
    <property type="match status" value="1"/>
</dbReference>
<dbReference type="InterPro" id="IPR000415">
    <property type="entry name" value="Nitroreductase-like"/>
</dbReference>
<protein>
    <submittedName>
        <fullName evidence="4">Nitroreductase family protein</fullName>
    </submittedName>
</protein>
<comment type="caution">
    <text evidence="4">The sequence shown here is derived from an EMBL/GenBank/DDBJ whole genome shotgun (WGS) entry which is preliminary data.</text>
</comment>
<dbReference type="Pfam" id="PF00881">
    <property type="entry name" value="Nitroreductase"/>
    <property type="match status" value="1"/>
</dbReference>
<sequence length="201" mass="22779">MDTFEAIYGRRSVKAFDPTHKFTPDQERRLFEAAVQAPTSFNIQHWRFVIVRDAELRRQIRALGNDQAQITDASLLVIMTADVHAWKKNPQRYWRNAPKEVADLLVGWMGPFHEGREQLQRDEAMRSIGMAMQTLMLAAKAMGYESCPMIGYDFDAVAKLINLPADHAIGPMVAIGKGTKQPWPKPGQLGLDEVVIENRFA</sequence>
<evidence type="ECO:0000256" key="2">
    <source>
        <dbReference type="ARBA" id="ARBA00023002"/>
    </source>
</evidence>
<keyword evidence="5" id="KW-1185">Reference proteome</keyword>
<evidence type="ECO:0000259" key="3">
    <source>
        <dbReference type="Pfam" id="PF00881"/>
    </source>
</evidence>
<dbReference type="Gene3D" id="3.40.109.10">
    <property type="entry name" value="NADH Oxidase"/>
    <property type="match status" value="1"/>
</dbReference>
<accession>A0ABU5U667</accession>